<keyword evidence="6" id="KW-0675">Receptor</keyword>
<reference evidence="10" key="2">
    <citation type="submission" date="2020-05" db="UniProtKB">
        <authorList>
            <consortium name="EnsemblMetazoa"/>
        </authorList>
    </citation>
    <scope>IDENTIFICATION</scope>
    <source>
        <strain evidence="10">A-37</strain>
    </source>
</reference>
<evidence type="ECO:0000256" key="2">
    <source>
        <dbReference type="ARBA" id="ARBA00022475"/>
    </source>
</evidence>
<comment type="subcellular location">
    <subcellularLocation>
        <location evidence="1">Cell membrane</location>
        <topology evidence="1">Multi-pass membrane protein</topology>
    </subcellularLocation>
</comment>
<reference evidence="11" key="1">
    <citation type="submission" date="2013-09" db="EMBL/GenBank/DDBJ databases">
        <title>The Genome Sequence of Anopheles culicifacies species A.</title>
        <authorList>
            <consortium name="The Broad Institute Genomics Platform"/>
            <person name="Neafsey D.E."/>
            <person name="Besansky N."/>
            <person name="Howell P."/>
            <person name="Walton C."/>
            <person name="Young S.K."/>
            <person name="Zeng Q."/>
            <person name="Gargeya S."/>
            <person name="Fitzgerald M."/>
            <person name="Haas B."/>
            <person name="Abouelleil A."/>
            <person name="Allen A.W."/>
            <person name="Alvarado L."/>
            <person name="Arachchi H.M."/>
            <person name="Berlin A.M."/>
            <person name="Chapman S.B."/>
            <person name="Gainer-Dewar J."/>
            <person name="Goldberg J."/>
            <person name="Griggs A."/>
            <person name="Gujja S."/>
            <person name="Hansen M."/>
            <person name="Howarth C."/>
            <person name="Imamovic A."/>
            <person name="Ireland A."/>
            <person name="Larimer J."/>
            <person name="McCowan C."/>
            <person name="Murphy C."/>
            <person name="Pearson M."/>
            <person name="Poon T.W."/>
            <person name="Priest M."/>
            <person name="Roberts A."/>
            <person name="Saif S."/>
            <person name="Shea T."/>
            <person name="Sisk P."/>
            <person name="Sykes S."/>
            <person name="Wortman J."/>
            <person name="Nusbaum C."/>
            <person name="Birren B."/>
        </authorList>
    </citation>
    <scope>NUCLEOTIDE SEQUENCE [LARGE SCALE GENOMIC DNA]</scope>
    <source>
        <strain evidence="11">A-37</strain>
    </source>
</reference>
<protein>
    <recommendedName>
        <fullName evidence="12">Ionotropic glutamate receptor C-terminal domain-containing protein</fullName>
    </recommendedName>
</protein>
<dbReference type="InterPro" id="IPR052192">
    <property type="entry name" value="Insect_Ionotropic_Sensory_Rcpt"/>
</dbReference>
<feature type="transmembrane region" description="Helical" evidence="8">
    <location>
        <begin position="833"/>
        <end position="851"/>
    </location>
</feature>
<evidence type="ECO:0000256" key="3">
    <source>
        <dbReference type="ARBA" id="ARBA00022692"/>
    </source>
</evidence>
<evidence type="ECO:0000256" key="1">
    <source>
        <dbReference type="ARBA" id="ARBA00004651"/>
    </source>
</evidence>
<dbReference type="Proteomes" id="UP000075883">
    <property type="component" value="Unassembled WGS sequence"/>
</dbReference>
<evidence type="ECO:0000313" key="10">
    <source>
        <dbReference type="EnsemblMetazoa" id="ACUA008598-PA"/>
    </source>
</evidence>
<feature type="signal peptide" evidence="9">
    <location>
        <begin position="1"/>
        <end position="24"/>
    </location>
</feature>
<evidence type="ECO:0000256" key="9">
    <source>
        <dbReference type="SAM" id="SignalP"/>
    </source>
</evidence>
<feature type="transmembrane region" description="Helical" evidence="8">
    <location>
        <begin position="528"/>
        <end position="548"/>
    </location>
</feature>
<dbReference type="STRING" id="139723.A0A182M3K1"/>
<dbReference type="PANTHER" id="PTHR42643:SF41">
    <property type="entry name" value="IONOTROPIC RECEPTOR 20A-RELATED"/>
    <property type="match status" value="1"/>
</dbReference>
<sequence>MKLTSKQTLSVCLQNVLLLYACLANSAQSTLLDMVDAIAAFDNETDISGTNVCIFTTANSSLPAISPQLLPTLMAKYPTVFLHTFDYVTVEHALLASLVLLDLTAYHYEFPFKYIQQRLNQHPCYKKTAKFIILLGGSSFQRKQTAIHYLEKFSILNYILVPVSNSSSSLTLYTKNQFTNHEYYFRSDDRPVQKFFPDKLRNINGYKFKLQGITMYPYMSFNDEGIVYGLVPHFVKLVIQKRCNGTTYFTEDPSIRRAMDAVFNIPDDRFSYPQTFYFREETGIYFICPIRTVRDFLRHLLKPFSVGIWIILAGLFAFCRIVQILFPTLYQYDLIALTFFGGGGIEYHQPFAFRIITLTLAILMFFLSEAYNTKIISLMTIAKYYEQPQTIDELHNSDFRILSTRAGSKFLGPISDNFLSYPATLRAERRLGHRVLEHYCMMMHLGNAWLAVSQQWEDFLGSLYIVEEPLMIDKNLIQFAQHTPFFDLFETMFGWLNDSGIWAHMLQKSKEMLYRGPKMFEATQFQEIIFYFNDLYCVWILVVAGWMISTACFVVEIVTDACRQRKLRRAARFLNVTQKYPFHYASITEDCNLSPTIDKLVQLQRHRFLSNANAEICIVTTNASTLSATHPNVMGLLISQHPTMFATERNMQVLLRRRYANVVLLDATGWDQFFDDQGIVNYAIVPMPSNNFDRVDNTTIYTENRFSKMETYVQLSDLDQMHRLFPNKFTNLHRFHIRIGVIPDFPYIIIYPDRTVGGLISHFFNDVGRKVLNLSYTFIHQLSSRDDLEANFNLASFREHFQHEIDLREMGGVCLLCPVNTGRDFLTHLLKPFSLAIWMVLAGVFMVCVILRRRYPHIFRYDLILVTFFGGGGIEYNQTFAFRIVLLTLAMLLFFFSEAYNTKIISLMSLAKFYERPETMAEFRKSDYRIVRAKTHTALLGDLRSKMISVRETNQLRRKLGIRMYRYYCTTLACGDAWLIALSEFQVESFPMYVLREKAIETTQRMQFATNSPIVGTIKRYFGLYCETGLWARQKGRHNNILSVLSEMKNTFSEVIFYYDDLLCVWILFAAEKPIKSNQKLKYANVVLLDVTGWDQFAAEKPIKSNQKLKYANVVLLDVTGWDQFKQQFRDNPCHFIDARFIVLVTRLCYLKDRSTVVQFFDDQGIVNYAIIPMPLRDSDPTSDISIYTENRFSKEKIFVEMRNLDNLHRLFPNKLANLFGYRIRVGVRKNDFPYIMIYSMDRDETSEDEGGNVILGTVKIFLWDVGIRVLNFSYSFFEQASDQYDGDVYFDISLERAHFQHKFAFREMGGICLLCPARTGRCFFPYLLQPFSLGFHHQPETMAEFMASDYKFLRYENEHTKHLDGKLRSKQLDAEEFQLMKAKYGLQIHHHFCSLQICGDAMLQSSMLLHTESHPVFMVREKINPTLHTLQFAENSPLFRTVQYYFGLYNERGLWRYTMNKHYNMLKKPPTPTNTLAGVVFYFEDLMSVWLLLVAGWMFSIVVFVCEVYFQ</sequence>
<dbReference type="EnsemblMetazoa" id="ACUA008598-RA">
    <property type="protein sequence ID" value="ACUA008598-PA"/>
    <property type="gene ID" value="ACUA008598"/>
</dbReference>
<evidence type="ECO:0000313" key="11">
    <source>
        <dbReference type="Proteomes" id="UP000075883"/>
    </source>
</evidence>
<keyword evidence="4 8" id="KW-1133">Transmembrane helix</keyword>
<dbReference type="EMBL" id="AXCM01011857">
    <property type="status" value="NOT_ANNOTATED_CDS"/>
    <property type="molecule type" value="Genomic_DNA"/>
</dbReference>
<keyword evidence="11" id="KW-1185">Reference proteome</keyword>
<evidence type="ECO:0000256" key="7">
    <source>
        <dbReference type="ARBA" id="ARBA00023180"/>
    </source>
</evidence>
<organism evidence="10 11">
    <name type="scientific">Anopheles culicifacies</name>
    <dbReference type="NCBI Taxonomy" id="139723"/>
    <lineage>
        <taxon>Eukaryota</taxon>
        <taxon>Metazoa</taxon>
        <taxon>Ecdysozoa</taxon>
        <taxon>Arthropoda</taxon>
        <taxon>Hexapoda</taxon>
        <taxon>Insecta</taxon>
        <taxon>Pterygota</taxon>
        <taxon>Neoptera</taxon>
        <taxon>Endopterygota</taxon>
        <taxon>Diptera</taxon>
        <taxon>Nematocera</taxon>
        <taxon>Culicoidea</taxon>
        <taxon>Culicidae</taxon>
        <taxon>Anophelinae</taxon>
        <taxon>Anopheles</taxon>
        <taxon>culicifacies species complex</taxon>
    </lineage>
</organism>
<evidence type="ECO:0000256" key="8">
    <source>
        <dbReference type="SAM" id="Phobius"/>
    </source>
</evidence>
<feature type="chain" id="PRO_5008127797" description="Ionotropic glutamate receptor C-terminal domain-containing protein" evidence="9">
    <location>
        <begin position="25"/>
        <end position="1512"/>
    </location>
</feature>
<keyword evidence="2" id="KW-1003">Cell membrane</keyword>
<dbReference type="GO" id="GO:0005886">
    <property type="term" value="C:plasma membrane"/>
    <property type="evidence" value="ECO:0007669"/>
    <property type="project" value="UniProtKB-SubCell"/>
</dbReference>
<dbReference type="VEuPathDB" id="VectorBase:ACUA008598"/>
<keyword evidence="5 8" id="KW-0472">Membrane</keyword>
<feature type="transmembrane region" description="Helical" evidence="8">
    <location>
        <begin position="351"/>
        <end position="371"/>
    </location>
</feature>
<feature type="transmembrane region" description="Helical" evidence="8">
    <location>
        <begin position="304"/>
        <end position="322"/>
    </location>
</feature>
<accession>A0A182M3K1</accession>
<keyword evidence="7" id="KW-0325">Glycoprotein</keyword>
<evidence type="ECO:0000256" key="4">
    <source>
        <dbReference type="ARBA" id="ARBA00022989"/>
    </source>
</evidence>
<evidence type="ECO:0000256" key="5">
    <source>
        <dbReference type="ARBA" id="ARBA00023136"/>
    </source>
</evidence>
<keyword evidence="3 8" id="KW-0812">Transmembrane</keyword>
<keyword evidence="9" id="KW-0732">Signal</keyword>
<dbReference type="EMBL" id="AXCM01011856">
    <property type="status" value="NOT_ANNOTATED_CDS"/>
    <property type="molecule type" value="Genomic_DNA"/>
</dbReference>
<evidence type="ECO:0000256" key="6">
    <source>
        <dbReference type="ARBA" id="ARBA00023170"/>
    </source>
</evidence>
<name>A0A182M3K1_9DIPT</name>
<feature type="transmembrane region" description="Helical" evidence="8">
    <location>
        <begin position="1490"/>
        <end position="1511"/>
    </location>
</feature>
<proteinExistence type="predicted"/>
<evidence type="ECO:0008006" key="12">
    <source>
        <dbReference type="Google" id="ProtNLM"/>
    </source>
</evidence>
<dbReference type="PANTHER" id="PTHR42643">
    <property type="entry name" value="IONOTROPIC RECEPTOR 20A-RELATED"/>
    <property type="match status" value="1"/>
</dbReference>
<dbReference type="PROSITE" id="PS51257">
    <property type="entry name" value="PROKAR_LIPOPROTEIN"/>
    <property type="match status" value="1"/>
</dbReference>